<dbReference type="AlphaFoldDB" id="A0A0D8FTK4"/>
<dbReference type="InterPro" id="IPR012675">
    <property type="entry name" value="Beta-grasp_dom_sf"/>
</dbReference>
<dbReference type="InterPro" id="IPR003749">
    <property type="entry name" value="ThiS/MoaD-like"/>
</dbReference>
<dbReference type="Proteomes" id="UP000032336">
    <property type="component" value="Unassembled WGS sequence"/>
</dbReference>
<dbReference type="GeneID" id="78372858"/>
<comment type="caution">
    <text evidence="1">The sequence shown here is derived from an EMBL/GenBank/DDBJ whole genome shotgun (WGS) entry which is preliminary data.</text>
</comment>
<proteinExistence type="predicted"/>
<gene>
    <name evidence="1" type="ORF">FEAC_16930</name>
</gene>
<reference evidence="1 2" key="1">
    <citation type="submission" date="2015-01" db="EMBL/GenBank/DDBJ databases">
        <title>Draft genome of the acidophilic iron oxidizer Ferrimicrobium acidiphilum strain T23.</title>
        <authorList>
            <person name="Poehlein A."/>
            <person name="Eisen S."/>
            <person name="Schloemann M."/>
            <person name="Johnson B.D."/>
            <person name="Daniel R."/>
            <person name="Muehling M."/>
        </authorList>
    </citation>
    <scope>NUCLEOTIDE SEQUENCE [LARGE SCALE GENOMIC DNA]</scope>
    <source>
        <strain evidence="1 2">T23</strain>
    </source>
</reference>
<accession>A0A0D8FTK4</accession>
<sequence length="79" mass="8143">MLVRFFGTAKALAGADSIELAVEGGTLAQLIERLGEQCGPEMKALLPFCRFANGSEVLDLSSAVPRAGELVVLPPVSGG</sequence>
<name>A0A0D8FTK4_9ACTN</name>
<keyword evidence="2" id="KW-1185">Reference proteome</keyword>
<protein>
    <submittedName>
        <fullName evidence="1">ThiS family protein</fullName>
    </submittedName>
</protein>
<dbReference type="InterPro" id="IPR016155">
    <property type="entry name" value="Mopterin_synth/thiamin_S_b"/>
</dbReference>
<dbReference type="Pfam" id="PF02597">
    <property type="entry name" value="ThiS"/>
    <property type="match status" value="1"/>
</dbReference>
<dbReference type="SUPFAM" id="SSF54285">
    <property type="entry name" value="MoaD/ThiS"/>
    <property type="match status" value="1"/>
</dbReference>
<evidence type="ECO:0000313" key="1">
    <source>
        <dbReference type="EMBL" id="KJE76613.1"/>
    </source>
</evidence>
<dbReference type="Gene3D" id="3.10.20.30">
    <property type="match status" value="1"/>
</dbReference>
<dbReference type="STRING" id="1121877.FEAC_16930"/>
<dbReference type="EMBL" id="JXUW01000014">
    <property type="protein sequence ID" value="KJE76613.1"/>
    <property type="molecule type" value="Genomic_DNA"/>
</dbReference>
<organism evidence="1 2">
    <name type="scientific">Ferrimicrobium acidiphilum DSM 19497</name>
    <dbReference type="NCBI Taxonomy" id="1121877"/>
    <lineage>
        <taxon>Bacteria</taxon>
        <taxon>Bacillati</taxon>
        <taxon>Actinomycetota</taxon>
        <taxon>Acidimicrobiia</taxon>
        <taxon>Acidimicrobiales</taxon>
        <taxon>Acidimicrobiaceae</taxon>
        <taxon>Ferrimicrobium</taxon>
    </lineage>
</organism>
<dbReference type="RefSeq" id="WP_035389309.1">
    <property type="nucleotide sequence ID" value="NZ_JQKF01000011.1"/>
</dbReference>
<evidence type="ECO:0000313" key="2">
    <source>
        <dbReference type="Proteomes" id="UP000032336"/>
    </source>
</evidence>